<evidence type="ECO:0000313" key="3">
    <source>
        <dbReference type="Proteomes" id="UP000504636"/>
    </source>
</evidence>
<dbReference type="SUPFAM" id="SSF54695">
    <property type="entry name" value="POZ domain"/>
    <property type="match status" value="1"/>
</dbReference>
<proteinExistence type="predicted"/>
<protein>
    <recommendedName>
        <fullName evidence="1">BTB domain-containing protein</fullName>
    </recommendedName>
</protein>
<evidence type="ECO:0000313" key="4">
    <source>
        <dbReference type="RefSeq" id="XP_033569829.1"/>
    </source>
</evidence>
<dbReference type="InterPro" id="IPR000210">
    <property type="entry name" value="BTB/POZ_dom"/>
</dbReference>
<reference evidence="4" key="3">
    <citation type="submission" date="2025-04" db="UniProtKB">
        <authorList>
            <consortium name="RefSeq"/>
        </authorList>
    </citation>
    <scope>IDENTIFICATION</scope>
    <source>
        <strain evidence="4">CBS 304.34</strain>
    </source>
</reference>
<keyword evidence="3" id="KW-1185">Reference proteome</keyword>
<dbReference type="OrthoDB" id="6359816at2759"/>
<evidence type="ECO:0000259" key="1">
    <source>
        <dbReference type="PROSITE" id="PS50097"/>
    </source>
</evidence>
<reference evidence="4" key="2">
    <citation type="submission" date="2020-04" db="EMBL/GenBank/DDBJ databases">
        <authorList>
            <consortium name="NCBI Genome Project"/>
        </authorList>
    </citation>
    <scope>NUCLEOTIDE SEQUENCE</scope>
    <source>
        <strain evidence="4">CBS 304.34</strain>
    </source>
</reference>
<dbReference type="AlphaFoldDB" id="A0A6A6Y3Q7"/>
<dbReference type="EMBL" id="MU003720">
    <property type="protein sequence ID" value="KAF2802865.1"/>
    <property type="molecule type" value="Genomic_DNA"/>
</dbReference>
<dbReference type="Pfam" id="PF00651">
    <property type="entry name" value="BTB"/>
    <property type="match status" value="1"/>
</dbReference>
<dbReference type="PANTHER" id="PTHR47843">
    <property type="entry name" value="BTB DOMAIN-CONTAINING PROTEIN-RELATED"/>
    <property type="match status" value="1"/>
</dbReference>
<evidence type="ECO:0000313" key="2">
    <source>
        <dbReference type="EMBL" id="KAF2802865.1"/>
    </source>
</evidence>
<dbReference type="PROSITE" id="PS50097">
    <property type="entry name" value="BTB"/>
    <property type="match status" value="1"/>
</dbReference>
<gene>
    <name evidence="2 4" type="ORF">BDZ99DRAFT_548055</name>
</gene>
<dbReference type="PANTHER" id="PTHR47843:SF5">
    <property type="entry name" value="BTB_POZ DOMAIN PROTEIN"/>
    <property type="match status" value="1"/>
</dbReference>
<dbReference type="GeneID" id="54467798"/>
<dbReference type="RefSeq" id="XP_033569829.1">
    <property type="nucleotide sequence ID" value="XM_033726905.1"/>
</dbReference>
<reference evidence="2 4" key="1">
    <citation type="journal article" date="2020" name="Stud. Mycol.">
        <title>101 Dothideomycetes genomes: a test case for predicting lifestyles and emergence of pathogens.</title>
        <authorList>
            <person name="Haridas S."/>
            <person name="Albert R."/>
            <person name="Binder M."/>
            <person name="Bloem J."/>
            <person name="Labutti K."/>
            <person name="Salamov A."/>
            <person name="Andreopoulos B."/>
            <person name="Baker S."/>
            <person name="Barry K."/>
            <person name="Bills G."/>
            <person name="Bluhm B."/>
            <person name="Cannon C."/>
            <person name="Castanera R."/>
            <person name="Culley D."/>
            <person name="Daum C."/>
            <person name="Ezra D."/>
            <person name="Gonzalez J."/>
            <person name="Henrissat B."/>
            <person name="Kuo A."/>
            <person name="Liang C."/>
            <person name="Lipzen A."/>
            <person name="Lutzoni F."/>
            <person name="Magnuson J."/>
            <person name="Mondo S."/>
            <person name="Nolan M."/>
            <person name="Ohm R."/>
            <person name="Pangilinan J."/>
            <person name="Park H.-J."/>
            <person name="Ramirez L."/>
            <person name="Alfaro M."/>
            <person name="Sun H."/>
            <person name="Tritt A."/>
            <person name="Yoshinaga Y."/>
            <person name="Zwiers L.-H."/>
            <person name="Turgeon B."/>
            <person name="Goodwin S."/>
            <person name="Spatafora J."/>
            <person name="Crous P."/>
            <person name="Grigoriev I."/>
        </authorList>
    </citation>
    <scope>NUCLEOTIDE SEQUENCE</scope>
    <source>
        <strain evidence="2 4">CBS 304.34</strain>
    </source>
</reference>
<accession>A0A6A6Y3Q7</accession>
<dbReference type="CDD" id="cd18186">
    <property type="entry name" value="BTB_POZ_ZBTB_KLHL-like"/>
    <property type="match status" value="1"/>
</dbReference>
<feature type="domain" description="BTB" evidence="1">
    <location>
        <begin position="28"/>
        <end position="88"/>
    </location>
</feature>
<feature type="non-terminal residue" evidence="2">
    <location>
        <position position="1"/>
    </location>
</feature>
<sequence length="241" mass="27885">GYLDVWNPISLYSRAPTVHRLRDRGEFTDLVFNHDVESFNVHRIVVCPQSKVFYKACTGGFKENFTVVIEMGHVSHVELKKMVSFFYDMDYDDNLPEETDISLLQLHARMFALADEYDIQGLSTIAQEKYSSRCAVWRPREFLESIHDVYGRTPTTTRQLRDAACMAIRKNLPKMLEDEGIAGFYEEILTEIPEFTKGLLRSYVEAPFYRECISCSSNQPMEALQARCKKCGKGNSGFHWY</sequence>
<organism evidence="2">
    <name type="scientific">Mytilinidion resinicola</name>
    <dbReference type="NCBI Taxonomy" id="574789"/>
    <lineage>
        <taxon>Eukaryota</taxon>
        <taxon>Fungi</taxon>
        <taxon>Dikarya</taxon>
        <taxon>Ascomycota</taxon>
        <taxon>Pezizomycotina</taxon>
        <taxon>Dothideomycetes</taxon>
        <taxon>Pleosporomycetidae</taxon>
        <taxon>Mytilinidiales</taxon>
        <taxon>Mytilinidiaceae</taxon>
        <taxon>Mytilinidion</taxon>
    </lineage>
</organism>
<dbReference type="InterPro" id="IPR011333">
    <property type="entry name" value="SKP1/BTB/POZ_sf"/>
</dbReference>
<dbReference type="Gene3D" id="3.30.710.10">
    <property type="entry name" value="Potassium Channel Kv1.1, Chain A"/>
    <property type="match status" value="1"/>
</dbReference>
<name>A0A6A6Y3Q7_9PEZI</name>
<dbReference type="Proteomes" id="UP000504636">
    <property type="component" value="Unplaced"/>
</dbReference>